<protein>
    <submittedName>
        <fullName evidence="2">Uncharacterized protein</fullName>
    </submittedName>
</protein>
<keyword evidence="1" id="KW-0472">Membrane</keyword>
<dbReference type="AlphaFoldDB" id="A0A5J5BW28"/>
<feature type="transmembrane region" description="Helical" evidence="1">
    <location>
        <begin position="37"/>
        <end position="55"/>
    </location>
</feature>
<name>A0A5J5BW28_9ASTE</name>
<dbReference type="EMBL" id="CM018032">
    <property type="protein sequence ID" value="KAA8547219.1"/>
    <property type="molecule type" value="Genomic_DNA"/>
</dbReference>
<proteinExistence type="predicted"/>
<gene>
    <name evidence="2" type="ORF">F0562_003625</name>
</gene>
<keyword evidence="1" id="KW-0812">Transmembrane</keyword>
<evidence type="ECO:0000256" key="1">
    <source>
        <dbReference type="SAM" id="Phobius"/>
    </source>
</evidence>
<sequence length="68" mass="7885">MSPISLPSTGKLHNQRVVSVKRPPWVAFSSFIRTKDFFDLFLFLTCVAVFIFPLVGKIYNQKHNHAYE</sequence>
<evidence type="ECO:0000313" key="3">
    <source>
        <dbReference type="Proteomes" id="UP000325577"/>
    </source>
</evidence>
<accession>A0A5J5BW28</accession>
<keyword evidence="1" id="KW-1133">Transmembrane helix</keyword>
<organism evidence="2 3">
    <name type="scientific">Nyssa sinensis</name>
    <dbReference type="NCBI Taxonomy" id="561372"/>
    <lineage>
        <taxon>Eukaryota</taxon>
        <taxon>Viridiplantae</taxon>
        <taxon>Streptophyta</taxon>
        <taxon>Embryophyta</taxon>
        <taxon>Tracheophyta</taxon>
        <taxon>Spermatophyta</taxon>
        <taxon>Magnoliopsida</taxon>
        <taxon>eudicotyledons</taxon>
        <taxon>Gunneridae</taxon>
        <taxon>Pentapetalae</taxon>
        <taxon>asterids</taxon>
        <taxon>Cornales</taxon>
        <taxon>Nyssaceae</taxon>
        <taxon>Nyssa</taxon>
    </lineage>
</organism>
<reference evidence="2 3" key="1">
    <citation type="submission" date="2019-09" db="EMBL/GenBank/DDBJ databases">
        <title>A chromosome-level genome assembly of the Chinese tupelo Nyssa sinensis.</title>
        <authorList>
            <person name="Yang X."/>
            <person name="Kang M."/>
            <person name="Yang Y."/>
            <person name="Xiong H."/>
            <person name="Wang M."/>
            <person name="Zhang Z."/>
            <person name="Wang Z."/>
            <person name="Wu H."/>
            <person name="Ma T."/>
            <person name="Liu J."/>
            <person name="Xi Z."/>
        </authorList>
    </citation>
    <scope>NUCLEOTIDE SEQUENCE [LARGE SCALE GENOMIC DNA]</scope>
    <source>
        <strain evidence="2">J267</strain>
        <tissue evidence="2">Leaf</tissue>
    </source>
</reference>
<evidence type="ECO:0000313" key="2">
    <source>
        <dbReference type="EMBL" id="KAA8547219.1"/>
    </source>
</evidence>
<dbReference type="Proteomes" id="UP000325577">
    <property type="component" value="Linkage Group LG1"/>
</dbReference>
<keyword evidence="3" id="KW-1185">Reference proteome</keyword>